<accession>A0ABW0YMS8</accession>
<dbReference type="PROSITE" id="PS50110">
    <property type="entry name" value="RESPONSE_REGULATORY"/>
    <property type="match status" value="1"/>
</dbReference>
<keyword evidence="5" id="KW-0805">Transcription regulation</keyword>
<dbReference type="InterPro" id="IPR001789">
    <property type="entry name" value="Sig_transdc_resp-reg_receiver"/>
</dbReference>
<evidence type="ECO:0000256" key="7">
    <source>
        <dbReference type="ARBA" id="ARBA00023159"/>
    </source>
</evidence>
<evidence type="ECO:0000256" key="1">
    <source>
        <dbReference type="ARBA" id="ARBA00004496"/>
    </source>
</evidence>
<dbReference type="InterPro" id="IPR011006">
    <property type="entry name" value="CheY-like_superfamily"/>
</dbReference>
<dbReference type="SMART" id="SM00448">
    <property type="entry name" value="REC"/>
    <property type="match status" value="1"/>
</dbReference>
<keyword evidence="2" id="KW-0963">Cytoplasm</keyword>
<sequence length="239" mass="27251">MSNSLTKKNIYNVFIVEDDFRVANINKQFVEKISGFQVAGIANTGKETLEYLEETSVLPDIILLDVYIPDVEGLELMWKIRKQYAGIEIIMVTAAKEADTIKQTMLGGIFDYIIKPVDFNRLSQAFERYVEKQKLLDRKQEITQEELDAIRGIKASPEEREGGDEKLPKGIDPLTLEKVDVVLEESRNNGCTAVQVGQHIGTSRSTARRYLEYLVVTNRAKTELIYGEVGRPERRYIKT</sequence>
<evidence type="ECO:0000256" key="8">
    <source>
        <dbReference type="ARBA" id="ARBA00023163"/>
    </source>
</evidence>
<protein>
    <submittedName>
        <fullName evidence="11">Response regulator</fullName>
    </submittedName>
</protein>
<keyword evidence="12" id="KW-1185">Reference proteome</keyword>
<dbReference type="EMBL" id="JBHSOZ010000003">
    <property type="protein sequence ID" value="MFC5711689.1"/>
    <property type="molecule type" value="Genomic_DNA"/>
</dbReference>
<dbReference type="Proteomes" id="UP001596142">
    <property type="component" value="Unassembled WGS sequence"/>
</dbReference>
<evidence type="ECO:0000256" key="6">
    <source>
        <dbReference type="ARBA" id="ARBA00023125"/>
    </source>
</evidence>
<reference evidence="12" key="1">
    <citation type="journal article" date="2019" name="Int. J. Syst. Evol. Microbiol.">
        <title>The Global Catalogue of Microorganisms (GCM) 10K type strain sequencing project: providing services to taxonomists for standard genome sequencing and annotation.</title>
        <authorList>
            <consortium name="The Broad Institute Genomics Platform"/>
            <consortium name="The Broad Institute Genome Sequencing Center for Infectious Disease"/>
            <person name="Wu L."/>
            <person name="Ma J."/>
        </authorList>
    </citation>
    <scope>NUCLEOTIDE SEQUENCE [LARGE SCALE GENOMIC DNA]</scope>
    <source>
        <strain evidence="12">CECT 7184</strain>
    </source>
</reference>
<dbReference type="Pfam" id="PF00072">
    <property type="entry name" value="Response_reg"/>
    <property type="match status" value="1"/>
</dbReference>
<dbReference type="PANTHER" id="PTHR45526">
    <property type="entry name" value="TRANSCRIPTIONAL REGULATORY PROTEIN DPIA"/>
    <property type="match status" value="1"/>
</dbReference>
<evidence type="ECO:0000256" key="5">
    <source>
        <dbReference type="ARBA" id="ARBA00023015"/>
    </source>
</evidence>
<keyword evidence="3 9" id="KW-0597">Phosphoprotein</keyword>
<gene>
    <name evidence="11" type="ORF">ACFPU1_02730</name>
</gene>
<dbReference type="SUPFAM" id="SSF52172">
    <property type="entry name" value="CheY-like"/>
    <property type="match status" value="1"/>
</dbReference>
<evidence type="ECO:0000256" key="9">
    <source>
        <dbReference type="PROSITE-ProRule" id="PRU00169"/>
    </source>
</evidence>
<dbReference type="Pfam" id="PF20714">
    <property type="entry name" value="HTH_64"/>
    <property type="match status" value="1"/>
</dbReference>
<evidence type="ECO:0000256" key="2">
    <source>
        <dbReference type="ARBA" id="ARBA00022490"/>
    </source>
</evidence>
<keyword evidence="6" id="KW-0238">DNA-binding</keyword>
<dbReference type="RefSeq" id="WP_385938301.1">
    <property type="nucleotide sequence ID" value="NZ_JBHSOZ010000003.1"/>
</dbReference>
<evidence type="ECO:0000313" key="12">
    <source>
        <dbReference type="Proteomes" id="UP001596142"/>
    </source>
</evidence>
<evidence type="ECO:0000259" key="10">
    <source>
        <dbReference type="PROSITE" id="PS50110"/>
    </source>
</evidence>
<dbReference type="CDD" id="cd19925">
    <property type="entry name" value="REC_citrate_TCS"/>
    <property type="match status" value="1"/>
</dbReference>
<organism evidence="11 12">
    <name type="scientific">Thalassorhabdus alkalitolerans</name>
    <dbReference type="NCBI Taxonomy" id="2282697"/>
    <lineage>
        <taxon>Bacteria</taxon>
        <taxon>Bacillati</taxon>
        <taxon>Bacillota</taxon>
        <taxon>Bacilli</taxon>
        <taxon>Bacillales</taxon>
        <taxon>Bacillaceae</taxon>
        <taxon>Thalassorhabdus</taxon>
    </lineage>
</organism>
<comment type="caution">
    <text evidence="11">The sequence shown here is derived from an EMBL/GenBank/DDBJ whole genome shotgun (WGS) entry which is preliminary data.</text>
</comment>
<keyword evidence="8" id="KW-0804">Transcription</keyword>
<evidence type="ECO:0000313" key="11">
    <source>
        <dbReference type="EMBL" id="MFC5711689.1"/>
    </source>
</evidence>
<dbReference type="InterPro" id="IPR048714">
    <property type="entry name" value="DpiA-like_HTH"/>
</dbReference>
<feature type="domain" description="Response regulatory" evidence="10">
    <location>
        <begin position="12"/>
        <end position="130"/>
    </location>
</feature>
<evidence type="ECO:0000256" key="3">
    <source>
        <dbReference type="ARBA" id="ARBA00022553"/>
    </source>
</evidence>
<name>A0ABW0YMS8_9BACI</name>
<dbReference type="PIRSF" id="PIRSF006171">
    <property type="entry name" value="RR_citrat_malat"/>
    <property type="match status" value="1"/>
</dbReference>
<feature type="modified residue" description="4-aspartylphosphate" evidence="9">
    <location>
        <position position="65"/>
    </location>
</feature>
<evidence type="ECO:0000256" key="4">
    <source>
        <dbReference type="ARBA" id="ARBA00023012"/>
    </source>
</evidence>
<comment type="subcellular location">
    <subcellularLocation>
        <location evidence="1">Cytoplasm</location>
    </subcellularLocation>
</comment>
<dbReference type="InterPro" id="IPR024187">
    <property type="entry name" value="Sig_transdc_resp-reg_cit/mal"/>
</dbReference>
<proteinExistence type="predicted"/>
<keyword evidence="4" id="KW-0902">Two-component regulatory system</keyword>
<dbReference type="InterPro" id="IPR051271">
    <property type="entry name" value="2C-system_Tx_regulators"/>
</dbReference>
<dbReference type="PANTHER" id="PTHR45526:SF1">
    <property type="entry name" value="TRANSCRIPTIONAL REGULATORY PROTEIN DCUR-RELATED"/>
    <property type="match status" value="1"/>
</dbReference>
<dbReference type="Gene3D" id="3.40.50.2300">
    <property type="match status" value="1"/>
</dbReference>
<keyword evidence="7" id="KW-0010">Activator</keyword>